<dbReference type="SFLD" id="SFLDG01200">
    <property type="entry name" value="SUF1.1"/>
    <property type="match status" value="1"/>
</dbReference>
<dbReference type="SUPFAM" id="SSF47616">
    <property type="entry name" value="GST C-terminal domain-like"/>
    <property type="match status" value="1"/>
</dbReference>
<feature type="compositionally biased region" description="Basic and acidic residues" evidence="2">
    <location>
        <begin position="298"/>
        <end position="309"/>
    </location>
</feature>
<dbReference type="Gene3D" id="1.20.1050.10">
    <property type="match status" value="1"/>
</dbReference>
<evidence type="ECO:0000256" key="1">
    <source>
        <dbReference type="ARBA" id="ARBA00006475"/>
    </source>
</evidence>
<keyword evidence="6" id="KW-1185">Reference proteome</keyword>
<dbReference type="SFLD" id="SFLDG01180">
    <property type="entry name" value="SUF1"/>
    <property type="match status" value="1"/>
</dbReference>
<organism evidence="5 6">
    <name type="scientific">Clavelina lepadiformis</name>
    <name type="common">Light-bulb sea squirt</name>
    <name type="synonym">Ascidia lepadiformis</name>
    <dbReference type="NCBI Taxonomy" id="159417"/>
    <lineage>
        <taxon>Eukaryota</taxon>
        <taxon>Metazoa</taxon>
        <taxon>Chordata</taxon>
        <taxon>Tunicata</taxon>
        <taxon>Ascidiacea</taxon>
        <taxon>Aplousobranchia</taxon>
        <taxon>Clavelinidae</taxon>
        <taxon>Clavelina</taxon>
    </lineage>
</organism>
<dbReference type="SUPFAM" id="SSF52833">
    <property type="entry name" value="Thioredoxin-like"/>
    <property type="match status" value="1"/>
</dbReference>
<dbReference type="InterPro" id="IPR036282">
    <property type="entry name" value="Glutathione-S-Trfase_C_sf"/>
</dbReference>
<gene>
    <name evidence="5" type="ORF">CVLEPA_LOCUS20741</name>
</gene>
<sequence length="319" mass="36860">MSEIQTTRGDDPDIRVFYFSPTLLTPSGSPFALKLLTYLRMTGLKYKTFHSLKTSSKRKLPFISFKGKEMGDSTFIMQFLNKEFNKDLNSSLSSVEKAASVAFQRLCEENLYWCMVHDRWTLHTERFLEQLVMHKFKKRVIAAYALVHFRRLQKANLYGHGIGRHSNKEIFEIGERDLAALSDFLADKKFFMGSEPTEVDCTVFGTVEQFIECLPGSKYEKLIKEKFSNLIAYTERMKEKFWPDWREQCAQKKIKQKSESQPKPDKENGTSKEEAKGKDQSESADDAQRLSVENNTTDGEHTHASRDDISSENEPILTQ</sequence>
<feature type="region of interest" description="Disordered" evidence="2">
    <location>
        <begin position="252"/>
        <end position="319"/>
    </location>
</feature>
<feature type="domain" description="Thioredoxin-like fold" evidence="4">
    <location>
        <begin position="30"/>
        <end position="123"/>
    </location>
</feature>
<dbReference type="Proteomes" id="UP001642483">
    <property type="component" value="Unassembled WGS sequence"/>
</dbReference>
<feature type="domain" description="Metaxin glutathione S-transferase" evidence="3">
    <location>
        <begin position="175"/>
        <end position="237"/>
    </location>
</feature>
<dbReference type="InterPro" id="IPR040079">
    <property type="entry name" value="Glutathione_S-Trfase"/>
</dbReference>
<dbReference type="SFLD" id="SFLDS00019">
    <property type="entry name" value="Glutathione_Transferase_(cytos"/>
    <property type="match status" value="1"/>
</dbReference>
<dbReference type="InterPro" id="IPR012336">
    <property type="entry name" value="Thioredoxin-like_fold"/>
</dbReference>
<dbReference type="InterPro" id="IPR050931">
    <property type="entry name" value="Mito_Protein_Transport_Metaxin"/>
</dbReference>
<proteinExistence type="inferred from homology"/>
<evidence type="ECO:0000256" key="2">
    <source>
        <dbReference type="SAM" id="MobiDB-lite"/>
    </source>
</evidence>
<reference evidence="5 6" key="1">
    <citation type="submission" date="2024-02" db="EMBL/GenBank/DDBJ databases">
        <authorList>
            <person name="Daric V."/>
            <person name="Darras S."/>
        </authorList>
    </citation>
    <scope>NUCLEOTIDE SEQUENCE [LARGE SCALE GENOMIC DNA]</scope>
</reference>
<protein>
    <recommendedName>
        <fullName evidence="7">Failed axon connections protein</fullName>
    </recommendedName>
</protein>
<dbReference type="Pfam" id="PF17172">
    <property type="entry name" value="GST_N_4"/>
    <property type="match status" value="1"/>
</dbReference>
<dbReference type="InterPro" id="IPR036249">
    <property type="entry name" value="Thioredoxin-like_sf"/>
</dbReference>
<dbReference type="Pfam" id="PF17171">
    <property type="entry name" value="GST_C_6"/>
    <property type="match status" value="1"/>
</dbReference>
<comment type="caution">
    <text evidence="5">The sequence shown here is derived from an EMBL/GenBank/DDBJ whole genome shotgun (WGS) entry which is preliminary data.</text>
</comment>
<feature type="compositionally biased region" description="Basic and acidic residues" evidence="2">
    <location>
        <begin position="252"/>
        <end position="281"/>
    </location>
</feature>
<comment type="similarity">
    <text evidence="1">Belongs to the FAX family.</text>
</comment>
<dbReference type="EMBL" id="CAWYQH010000108">
    <property type="protein sequence ID" value="CAK8688763.1"/>
    <property type="molecule type" value="Genomic_DNA"/>
</dbReference>
<accession>A0ABP0GAD2</accession>
<evidence type="ECO:0000259" key="4">
    <source>
        <dbReference type="Pfam" id="PF17172"/>
    </source>
</evidence>
<evidence type="ECO:0000313" key="5">
    <source>
        <dbReference type="EMBL" id="CAK8688763.1"/>
    </source>
</evidence>
<dbReference type="InterPro" id="IPR026928">
    <property type="entry name" value="FAX/IsoI-like"/>
</dbReference>
<dbReference type="CDD" id="cd03193">
    <property type="entry name" value="GST_C_Metaxin"/>
    <property type="match status" value="1"/>
</dbReference>
<dbReference type="InterPro" id="IPR033468">
    <property type="entry name" value="Metaxin_GST"/>
</dbReference>
<evidence type="ECO:0000259" key="3">
    <source>
        <dbReference type="Pfam" id="PF17171"/>
    </source>
</evidence>
<name>A0ABP0GAD2_CLALP</name>
<dbReference type="PANTHER" id="PTHR12289:SF41">
    <property type="entry name" value="FAILED AXON CONNECTIONS-RELATED"/>
    <property type="match status" value="1"/>
</dbReference>
<dbReference type="PANTHER" id="PTHR12289">
    <property type="entry name" value="METAXIN RELATED"/>
    <property type="match status" value="1"/>
</dbReference>
<evidence type="ECO:0008006" key="7">
    <source>
        <dbReference type="Google" id="ProtNLM"/>
    </source>
</evidence>
<evidence type="ECO:0000313" key="6">
    <source>
        <dbReference type="Proteomes" id="UP001642483"/>
    </source>
</evidence>